<dbReference type="AlphaFoldDB" id="A0AAV4LKW9"/>
<feature type="transmembrane region" description="Helical" evidence="8">
    <location>
        <begin position="141"/>
        <end position="159"/>
    </location>
</feature>
<dbReference type="SUPFAM" id="SSF103473">
    <property type="entry name" value="MFS general substrate transporter"/>
    <property type="match status" value="1"/>
</dbReference>
<evidence type="ECO:0000256" key="7">
    <source>
        <dbReference type="ARBA" id="ARBA00023136"/>
    </source>
</evidence>
<dbReference type="CDD" id="cd17324">
    <property type="entry name" value="MFS_NepI_like"/>
    <property type="match status" value="1"/>
</dbReference>
<dbReference type="Gene3D" id="1.20.1250.20">
    <property type="entry name" value="MFS general substrate transporter like domains"/>
    <property type="match status" value="2"/>
</dbReference>
<feature type="transmembrane region" description="Helical" evidence="8">
    <location>
        <begin position="114"/>
        <end position="134"/>
    </location>
</feature>
<keyword evidence="11" id="KW-1185">Reference proteome</keyword>
<evidence type="ECO:0000256" key="1">
    <source>
        <dbReference type="ARBA" id="ARBA00004651"/>
    </source>
</evidence>
<name>A0AAV4LKW9_9BACL</name>
<dbReference type="GO" id="GO:0022857">
    <property type="term" value="F:transmembrane transporter activity"/>
    <property type="evidence" value="ECO:0007669"/>
    <property type="project" value="InterPro"/>
</dbReference>
<evidence type="ECO:0000256" key="2">
    <source>
        <dbReference type="ARBA" id="ARBA00008335"/>
    </source>
</evidence>
<comment type="similarity">
    <text evidence="2">Belongs to the major facilitator superfamily.</text>
</comment>
<dbReference type="Pfam" id="PF07690">
    <property type="entry name" value="MFS_1"/>
    <property type="match status" value="2"/>
</dbReference>
<gene>
    <name evidence="10" type="ORF">DNHGIG_39540</name>
</gene>
<keyword evidence="7 8" id="KW-0472">Membrane</keyword>
<dbReference type="InterPro" id="IPR036259">
    <property type="entry name" value="MFS_trans_sf"/>
</dbReference>
<dbReference type="PANTHER" id="PTHR43271:SF2">
    <property type="entry name" value="BLL2771 PROTEIN"/>
    <property type="match status" value="1"/>
</dbReference>
<feature type="transmembrane region" description="Helical" evidence="8">
    <location>
        <begin position="26"/>
        <end position="50"/>
    </location>
</feature>
<keyword evidence="3" id="KW-0813">Transport</keyword>
<dbReference type="PANTHER" id="PTHR43271">
    <property type="entry name" value="BLL2771 PROTEIN"/>
    <property type="match status" value="1"/>
</dbReference>
<evidence type="ECO:0000256" key="8">
    <source>
        <dbReference type="SAM" id="Phobius"/>
    </source>
</evidence>
<dbReference type="Proteomes" id="UP001057291">
    <property type="component" value="Unassembled WGS sequence"/>
</dbReference>
<feature type="domain" description="Major facilitator superfamily (MFS) profile" evidence="9">
    <location>
        <begin position="1"/>
        <end position="249"/>
    </location>
</feature>
<organism evidence="10 11">
    <name type="scientific">Collibacillus ludicampi</name>
    <dbReference type="NCBI Taxonomy" id="2771369"/>
    <lineage>
        <taxon>Bacteria</taxon>
        <taxon>Bacillati</taxon>
        <taxon>Bacillota</taxon>
        <taxon>Bacilli</taxon>
        <taxon>Bacillales</taxon>
        <taxon>Alicyclobacillaceae</taxon>
        <taxon>Collibacillus</taxon>
    </lineage>
</organism>
<accession>A0AAV4LKW9</accession>
<comment type="subcellular location">
    <subcellularLocation>
        <location evidence="1">Cell membrane</location>
        <topology evidence="1">Multi-pass membrane protein</topology>
    </subcellularLocation>
</comment>
<dbReference type="PROSITE" id="PS00216">
    <property type="entry name" value="SUGAR_TRANSPORT_1"/>
    <property type="match status" value="1"/>
</dbReference>
<dbReference type="EMBL" id="BOQE01000001">
    <property type="protein sequence ID" value="GIM48405.1"/>
    <property type="molecule type" value="Genomic_DNA"/>
</dbReference>
<dbReference type="InterPro" id="IPR020846">
    <property type="entry name" value="MFS_dom"/>
</dbReference>
<evidence type="ECO:0000259" key="9">
    <source>
        <dbReference type="PROSITE" id="PS50850"/>
    </source>
</evidence>
<keyword evidence="4" id="KW-1003">Cell membrane</keyword>
<reference evidence="10" key="1">
    <citation type="journal article" date="2023" name="Int. J. Syst. Evol. Microbiol.">
        <title>Collibacillus ludicampi gen. nov., sp. nov., a new soil bacterium of the family Alicyclobacillaceae.</title>
        <authorList>
            <person name="Jojima T."/>
            <person name="Ioku Y."/>
            <person name="Fukuta Y."/>
            <person name="Shirasaka N."/>
            <person name="Matsumura Y."/>
            <person name="Mori M."/>
        </authorList>
    </citation>
    <scope>NUCLEOTIDE SEQUENCE</scope>
    <source>
        <strain evidence="10">TP075</strain>
    </source>
</reference>
<dbReference type="InterPro" id="IPR011701">
    <property type="entry name" value="MFS"/>
</dbReference>
<keyword evidence="6 8" id="KW-1133">Transmembrane helix</keyword>
<sequence length="260" mass="27880">MGVYVSANVAGGLVGRVISGPISETYSWQTVFGVIAVCSSVIAFLVLKLLPPSRHQSKRSEQSFLLHFRNPALVGAFLIGFSQFFAFIGFFTYIPFYASGAPFHLSITQISLLYATYSFGIFSAPFAGFLSDIIGRRSTMALGHLIGGVGILITLYSSVPALIVGSSLLTLGNFASQSATTAFVTDIAEESRGAATSLYLFFFYVGGSLGAWIPGILWKVFGWHGLVSLTVGTIVLALLSNLILASRNRGKFHFQNDFGT</sequence>
<evidence type="ECO:0000256" key="6">
    <source>
        <dbReference type="ARBA" id="ARBA00022989"/>
    </source>
</evidence>
<keyword evidence="5 8" id="KW-0812">Transmembrane</keyword>
<evidence type="ECO:0000256" key="3">
    <source>
        <dbReference type="ARBA" id="ARBA00022448"/>
    </source>
</evidence>
<evidence type="ECO:0000256" key="4">
    <source>
        <dbReference type="ARBA" id="ARBA00022475"/>
    </source>
</evidence>
<evidence type="ECO:0000313" key="11">
    <source>
        <dbReference type="Proteomes" id="UP001057291"/>
    </source>
</evidence>
<proteinExistence type="inferred from homology"/>
<feature type="transmembrane region" description="Helical" evidence="8">
    <location>
        <begin position="223"/>
        <end position="244"/>
    </location>
</feature>
<protein>
    <recommendedName>
        <fullName evidence="9">Major facilitator superfamily (MFS) profile domain-containing protein</fullName>
    </recommendedName>
</protein>
<comment type="caution">
    <text evidence="10">The sequence shown here is derived from an EMBL/GenBank/DDBJ whole genome shotgun (WGS) entry which is preliminary data.</text>
</comment>
<feature type="transmembrane region" description="Helical" evidence="8">
    <location>
        <begin position="197"/>
        <end position="217"/>
    </location>
</feature>
<dbReference type="PROSITE" id="PS50850">
    <property type="entry name" value="MFS"/>
    <property type="match status" value="1"/>
</dbReference>
<evidence type="ECO:0000313" key="10">
    <source>
        <dbReference type="EMBL" id="GIM48405.1"/>
    </source>
</evidence>
<dbReference type="InterPro" id="IPR005829">
    <property type="entry name" value="Sugar_transporter_CS"/>
</dbReference>
<feature type="transmembrane region" description="Helical" evidence="8">
    <location>
        <begin position="71"/>
        <end position="94"/>
    </location>
</feature>
<evidence type="ECO:0000256" key="5">
    <source>
        <dbReference type="ARBA" id="ARBA00022692"/>
    </source>
</evidence>
<dbReference type="GO" id="GO:0005886">
    <property type="term" value="C:plasma membrane"/>
    <property type="evidence" value="ECO:0007669"/>
    <property type="project" value="UniProtKB-SubCell"/>
</dbReference>